<evidence type="ECO:0000313" key="1">
    <source>
        <dbReference type="EMBL" id="TGY91282.1"/>
    </source>
</evidence>
<gene>
    <name evidence="1" type="ORF">E5329_21950</name>
</gene>
<evidence type="ECO:0000313" key="2">
    <source>
        <dbReference type="Proteomes" id="UP000304953"/>
    </source>
</evidence>
<organism evidence="1 2">
    <name type="scientific">Petralouisia muris</name>
    <dbReference type="NCBI Taxonomy" id="3032872"/>
    <lineage>
        <taxon>Bacteria</taxon>
        <taxon>Bacillati</taxon>
        <taxon>Bacillota</taxon>
        <taxon>Clostridia</taxon>
        <taxon>Lachnospirales</taxon>
        <taxon>Lachnospiraceae</taxon>
        <taxon>Petralouisia</taxon>
    </lineage>
</organism>
<keyword evidence="2" id="KW-1185">Reference proteome</keyword>
<reference evidence="1" key="1">
    <citation type="submission" date="2019-04" db="EMBL/GenBank/DDBJ databases">
        <title>Microbes associate with the intestines of laboratory mice.</title>
        <authorList>
            <person name="Navarre W."/>
            <person name="Wong E."/>
            <person name="Huang K."/>
            <person name="Tropini C."/>
            <person name="Ng K."/>
            <person name="Yu B."/>
        </authorList>
    </citation>
    <scope>NUCLEOTIDE SEQUENCE</scope>
    <source>
        <strain evidence="1">NM01_1-7b</strain>
    </source>
</reference>
<proteinExistence type="predicted"/>
<comment type="caution">
    <text evidence="1">The sequence shown here is derived from an EMBL/GenBank/DDBJ whole genome shotgun (WGS) entry which is preliminary data.</text>
</comment>
<dbReference type="EMBL" id="SRYA01000063">
    <property type="protein sequence ID" value="TGY91282.1"/>
    <property type="molecule type" value="Genomic_DNA"/>
</dbReference>
<accession>A0AC61RR50</accession>
<dbReference type="Proteomes" id="UP000304953">
    <property type="component" value="Unassembled WGS sequence"/>
</dbReference>
<sequence>MRNIKSVKKYRAALLLTIGMLHASGCASTELEQRSFPLAVGIDLQEEDYEVIAREASEEDVFRREAGKTPDLVVSYDFPDLAQISEKGKTVDTAMGLSLEGADMYHVEKSYENNTNRVLDYNHMKAVVLGENVFSDTVQLRGILSAWEQREASARNTSLLIGSGSAAEILSLTEETEGSMGTYLEEMLESQKDFKQNKIATVGNLMNQWHNQDELLLIPVLTEEGNRPVITGYGAVSNFNYQGILTVEDAMKSFLCQNLLKKFTCEPAENLVVEISDIQAKKTITLEGTLPVVTVRITGKGRLKTGQVSSVSEQYQLEKKIEKQLTADLAETAGRLQQEYGIDVTNSFISLGSKNCSLYQMYRNYPDAYNQEAQHVFQVEIAMLNWE</sequence>
<protein>
    <submittedName>
        <fullName evidence="1">Uncharacterized protein</fullName>
    </submittedName>
</protein>
<name>A0AC61RR50_9FIRM</name>